<dbReference type="PROSITE" id="PS51736">
    <property type="entry name" value="RECOMBINASES_3"/>
    <property type="match status" value="1"/>
</dbReference>
<dbReference type="GO" id="GO:0000150">
    <property type="term" value="F:DNA strand exchange activity"/>
    <property type="evidence" value="ECO:0007669"/>
    <property type="project" value="InterPro"/>
</dbReference>
<feature type="domain" description="Recombinase" evidence="3">
    <location>
        <begin position="206"/>
        <end position="331"/>
    </location>
</feature>
<dbReference type="Proteomes" id="UP000001299">
    <property type="component" value="Chromosome 1"/>
</dbReference>
<sequence>MDGMAIRQERRNPKEKAKKTNPLPMNVQVIPKKEKPKPGDKEFKPKRVAAYCRVSTLQEQQETSIQAQQQYYNELIEQRPDWVNAGVYVDWGKTGTQTKHREQFNKIIADAEAGLIDMIITKSSSRFARNTLDFISVVRRLKKLKTPVGVYFEKDQYNSLDEHVDFMLTLMASFAQEESRTISSNVRWGILVRMQNGTFKIQTQCLLGYDTSEDGLMYILPEEAKIVEVIYENCIRGKSYAETARILNDMGVVTIKGNPFTGGAVKNILLNEKYCGDVLMQKTFVEDYLTHKSVKNTGQMEQYYIKDHHPAIIAREDWELAQDIIARKRKPKKPQKRLKPVKEGALKGFVPIEADWTDLPEKRLVSASERGEGKYKKKEKFKNELST</sequence>
<dbReference type="RefSeq" id="WP_013282140.1">
    <property type="nucleotide sequence ID" value="NC_014387.1"/>
</dbReference>
<dbReference type="STRING" id="515622.bpr_I2755"/>
<feature type="domain" description="Resolvase/invertase-type recombinase catalytic" evidence="2">
    <location>
        <begin position="47"/>
        <end position="197"/>
    </location>
</feature>
<feature type="region of interest" description="Disordered" evidence="1">
    <location>
        <begin position="1"/>
        <end position="42"/>
    </location>
</feature>
<protein>
    <submittedName>
        <fullName evidence="4">Resolvase family protein</fullName>
    </submittedName>
</protein>
<dbReference type="PANTHER" id="PTHR30461">
    <property type="entry name" value="DNA-INVERTASE FROM LAMBDOID PROPHAGE"/>
    <property type="match status" value="1"/>
</dbReference>
<name>E0RZS1_BUTPB</name>
<evidence type="ECO:0000313" key="5">
    <source>
        <dbReference type="Proteomes" id="UP000001299"/>
    </source>
</evidence>
<dbReference type="InterPro" id="IPR036162">
    <property type="entry name" value="Resolvase-like_N_sf"/>
</dbReference>
<proteinExistence type="predicted"/>
<evidence type="ECO:0000256" key="1">
    <source>
        <dbReference type="SAM" id="MobiDB-lite"/>
    </source>
</evidence>
<dbReference type="AlphaFoldDB" id="E0RZS1"/>
<keyword evidence="5" id="KW-1185">Reference proteome</keyword>
<dbReference type="GO" id="GO:0003677">
    <property type="term" value="F:DNA binding"/>
    <property type="evidence" value="ECO:0007669"/>
    <property type="project" value="InterPro"/>
</dbReference>
<evidence type="ECO:0000313" key="4">
    <source>
        <dbReference type="EMBL" id="ADL35487.1"/>
    </source>
</evidence>
<dbReference type="InterPro" id="IPR050639">
    <property type="entry name" value="SSR_resolvase"/>
</dbReference>
<dbReference type="HOGENOM" id="CLU_010686_0_4_9"/>
<gene>
    <name evidence="4" type="ordered locus">bpr_I2755</name>
</gene>
<dbReference type="SMART" id="SM00857">
    <property type="entry name" value="Resolvase"/>
    <property type="match status" value="1"/>
</dbReference>
<dbReference type="Pfam" id="PF07508">
    <property type="entry name" value="Recombinase"/>
    <property type="match status" value="1"/>
</dbReference>
<dbReference type="InterPro" id="IPR006119">
    <property type="entry name" value="Resolv_N"/>
</dbReference>
<dbReference type="KEGG" id="bpb:bpr_I2755"/>
<dbReference type="PANTHER" id="PTHR30461:SF23">
    <property type="entry name" value="DNA RECOMBINASE-RELATED"/>
    <property type="match status" value="1"/>
</dbReference>
<dbReference type="PROSITE" id="PS51737">
    <property type="entry name" value="RECOMBINASE_DNA_BIND"/>
    <property type="match status" value="1"/>
</dbReference>
<dbReference type="Pfam" id="PF00239">
    <property type="entry name" value="Resolvase"/>
    <property type="match status" value="1"/>
</dbReference>
<reference evidence="4 5" key="1">
    <citation type="journal article" date="2010" name="PLoS ONE">
        <title>The glycobiome of the rumen bacterium Butyrivibrio proteoclasticus B316(T) highlights adaptation to a polysaccharide-rich environment.</title>
        <authorList>
            <person name="Kelly W.J."/>
            <person name="Leahy S.C."/>
            <person name="Altermann E."/>
            <person name="Yeoman C.J."/>
            <person name="Dunne J.C."/>
            <person name="Kong Z."/>
            <person name="Pacheco D.M."/>
            <person name="Li D."/>
            <person name="Noel S.J."/>
            <person name="Moon C.D."/>
            <person name="Cookson A.L."/>
            <person name="Attwood G.T."/>
        </authorList>
    </citation>
    <scope>NUCLEOTIDE SEQUENCE [LARGE SCALE GENOMIC DNA]</scope>
    <source>
        <strain evidence="5">ATCC 51982 / DSM 14932 / B316</strain>
    </source>
</reference>
<dbReference type="EMBL" id="CP001810">
    <property type="protein sequence ID" value="ADL35487.1"/>
    <property type="molecule type" value="Genomic_DNA"/>
</dbReference>
<dbReference type="InterPro" id="IPR011109">
    <property type="entry name" value="DNA_bind_recombinase_dom"/>
</dbReference>
<dbReference type="Gene3D" id="3.90.1750.20">
    <property type="entry name" value="Putative Large Serine Recombinase, Chain B, Domain 2"/>
    <property type="match status" value="1"/>
</dbReference>
<evidence type="ECO:0000259" key="2">
    <source>
        <dbReference type="PROSITE" id="PS51736"/>
    </source>
</evidence>
<feature type="region of interest" description="Disordered" evidence="1">
    <location>
        <begin position="368"/>
        <end position="387"/>
    </location>
</feature>
<dbReference type="CDD" id="cd00338">
    <property type="entry name" value="Ser_Recombinase"/>
    <property type="match status" value="1"/>
</dbReference>
<dbReference type="Gene3D" id="3.40.50.1390">
    <property type="entry name" value="Resolvase, N-terminal catalytic domain"/>
    <property type="match status" value="1"/>
</dbReference>
<organism evidence="4 5">
    <name type="scientific">Butyrivibrio proteoclasticus (strain ATCC 51982 / DSM 14932 / B316)</name>
    <name type="common">Clostridium proteoclasticum</name>
    <dbReference type="NCBI Taxonomy" id="515622"/>
    <lineage>
        <taxon>Bacteria</taxon>
        <taxon>Bacillati</taxon>
        <taxon>Bacillota</taxon>
        <taxon>Clostridia</taxon>
        <taxon>Lachnospirales</taxon>
        <taxon>Lachnospiraceae</taxon>
        <taxon>Butyrivibrio</taxon>
    </lineage>
</organism>
<dbReference type="eggNOG" id="COG1961">
    <property type="taxonomic scope" value="Bacteria"/>
</dbReference>
<dbReference type="InterPro" id="IPR038109">
    <property type="entry name" value="DNA_bind_recomb_sf"/>
</dbReference>
<feature type="compositionally biased region" description="Basic and acidic residues" evidence="1">
    <location>
        <begin position="31"/>
        <end position="42"/>
    </location>
</feature>
<evidence type="ECO:0000259" key="3">
    <source>
        <dbReference type="PROSITE" id="PS51737"/>
    </source>
</evidence>
<dbReference type="SUPFAM" id="SSF53041">
    <property type="entry name" value="Resolvase-like"/>
    <property type="match status" value="1"/>
</dbReference>
<accession>E0RZS1</accession>